<dbReference type="GO" id="GO:0022857">
    <property type="term" value="F:transmembrane transporter activity"/>
    <property type="evidence" value="ECO:0007669"/>
    <property type="project" value="InterPro"/>
</dbReference>
<dbReference type="PROSITE" id="PS50283">
    <property type="entry name" value="NA_SOLUT_SYMP_3"/>
    <property type="match status" value="1"/>
</dbReference>
<gene>
    <name evidence="10" type="ORF">E0L93_03965</name>
</gene>
<dbReference type="Proteomes" id="UP000295244">
    <property type="component" value="Unassembled WGS sequence"/>
</dbReference>
<feature type="transmembrane region" description="Helical" evidence="9">
    <location>
        <begin position="261"/>
        <end position="285"/>
    </location>
</feature>
<keyword evidence="11" id="KW-1185">Reference proteome</keyword>
<comment type="subcellular location">
    <subcellularLocation>
        <location evidence="1">Membrane</location>
        <topology evidence="1">Multi-pass membrane protein</topology>
    </subcellularLocation>
</comment>
<evidence type="ECO:0000313" key="11">
    <source>
        <dbReference type="Proteomes" id="UP000295244"/>
    </source>
</evidence>
<dbReference type="OrthoDB" id="9789704at2"/>
<feature type="transmembrane region" description="Helical" evidence="9">
    <location>
        <begin position="406"/>
        <end position="426"/>
    </location>
</feature>
<dbReference type="PANTHER" id="PTHR48086">
    <property type="entry name" value="SODIUM/PROLINE SYMPORTER-RELATED"/>
    <property type="match status" value="1"/>
</dbReference>
<feature type="transmembrane region" description="Helical" evidence="9">
    <location>
        <begin position="74"/>
        <end position="97"/>
    </location>
</feature>
<feature type="transmembrane region" description="Helical" evidence="9">
    <location>
        <begin position="46"/>
        <end position="68"/>
    </location>
</feature>
<dbReference type="CDD" id="cd11479">
    <property type="entry name" value="SLC5sbd_u3"/>
    <property type="match status" value="1"/>
</dbReference>
<dbReference type="AlphaFoldDB" id="A0A4R1BPP6"/>
<proteinExistence type="inferred from homology"/>
<evidence type="ECO:0000256" key="6">
    <source>
        <dbReference type="ARBA" id="ARBA00023136"/>
    </source>
</evidence>
<sequence>MENSLDYAVILFYFAAVVGAGYWGLKLARSAEDYLVAGRRLGFPMYVGTMSAVVLGGASTVGGVSLGYQYGISGLWLVFMIGLGVVALGFLLSTRLANLGVYTVSEMLSLRYGGSAGLISAVVVSSYALMIAVTSTIALGAVFNVALGLSPVWAILIGGGVVVLYSFAGGMWSVTLTDILQFCVMTVGIFFVLLPLSVSEAGGISGMRAALPDSFFSLTAIGGGTIFTYFLLYVFGLMIGQDIWQRVFTARGPSVARWGSIAAGVYCLLYALAGALIGSAARVLLPELEAADNAFAAVAIATLPVGLLGLVLAAALAAVMSTASSALLASSTILANDVYARLARGVHNRVLISRLATLLVGVAVLGIAIAVGDVVGALTVAYNLLTGALFIPIVGALFWRRATGAGALAAMLVSSGVVIALMYTRGLFSNDPIIYGMLASLGVFVAVSLLSRGPGPQEQEAWEKRLREPVRRDELH</sequence>
<evidence type="ECO:0000313" key="10">
    <source>
        <dbReference type="EMBL" id="TCJ19673.1"/>
    </source>
</evidence>
<dbReference type="EMBL" id="SKBU01000007">
    <property type="protein sequence ID" value="TCJ19673.1"/>
    <property type="molecule type" value="Genomic_DNA"/>
</dbReference>
<feature type="region of interest" description="Disordered" evidence="8">
    <location>
        <begin position="453"/>
        <end position="476"/>
    </location>
</feature>
<dbReference type="InterPro" id="IPR050277">
    <property type="entry name" value="Sodium:Solute_Symporter"/>
</dbReference>
<keyword evidence="6 9" id="KW-0472">Membrane</keyword>
<name>A0A4R1BPP6_9ACTN</name>
<organism evidence="10 11">
    <name type="scientific">Rubrobacter taiwanensis</name>
    <dbReference type="NCBI Taxonomy" id="185139"/>
    <lineage>
        <taxon>Bacteria</taxon>
        <taxon>Bacillati</taxon>
        <taxon>Actinomycetota</taxon>
        <taxon>Rubrobacteria</taxon>
        <taxon>Rubrobacterales</taxon>
        <taxon>Rubrobacteraceae</taxon>
        <taxon>Rubrobacter</taxon>
    </lineage>
</organism>
<evidence type="ECO:0000256" key="8">
    <source>
        <dbReference type="SAM" id="MobiDB-lite"/>
    </source>
</evidence>
<keyword evidence="3" id="KW-0813">Transport</keyword>
<evidence type="ECO:0000256" key="9">
    <source>
        <dbReference type="SAM" id="Phobius"/>
    </source>
</evidence>
<feature type="transmembrane region" description="Helical" evidence="9">
    <location>
        <begin position="152"/>
        <end position="172"/>
    </location>
</feature>
<reference evidence="10 11" key="1">
    <citation type="submission" date="2019-03" db="EMBL/GenBank/DDBJ databases">
        <title>Whole genome sequence of a novel Rubrobacter taiwanensis strain, isolated from Yellowstone National Park.</title>
        <authorList>
            <person name="Freed S."/>
            <person name="Ramaley R.F."/>
            <person name="Kyndt J.A."/>
        </authorList>
    </citation>
    <scope>NUCLEOTIDE SEQUENCE [LARGE SCALE GENOMIC DNA]</scope>
    <source>
        <strain evidence="10 11">Yellowstone</strain>
    </source>
</reference>
<dbReference type="InterPro" id="IPR001734">
    <property type="entry name" value="Na/solute_symporter"/>
</dbReference>
<dbReference type="PANTHER" id="PTHR48086:SF7">
    <property type="entry name" value="SODIUM-SOLUTE SYMPORTER-RELATED"/>
    <property type="match status" value="1"/>
</dbReference>
<evidence type="ECO:0000256" key="1">
    <source>
        <dbReference type="ARBA" id="ARBA00004141"/>
    </source>
</evidence>
<evidence type="ECO:0000256" key="5">
    <source>
        <dbReference type="ARBA" id="ARBA00022989"/>
    </source>
</evidence>
<feature type="transmembrane region" description="Helical" evidence="9">
    <location>
        <begin position="6"/>
        <end position="25"/>
    </location>
</feature>
<accession>A0A4R1BPP6</accession>
<evidence type="ECO:0000256" key="2">
    <source>
        <dbReference type="ARBA" id="ARBA00006434"/>
    </source>
</evidence>
<comment type="similarity">
    <text evidence="2 7">Belongs to the sodium:solute symporter (SSF) (TC 2.A.21) family.</text>
</comment>
<dbReference type="RefSeq" id="WP_132688804.1">
    <property type="nucleotide sequence ID" value="NZ_SKBU01000007.1"/>
</dbReference>
<evidence type="ECO:0000256" key="4">
    <source>
        <dbReference type="ARBA" id="ARBA00022692"/>
    </source>
</evidence>
<dbReference type="InterPro" id="IPR038377">
    <property type="entry name" value="Na/Glc_symporter_sf"/>
</dbReference>
<feature type="transmembrane region" description="Helical" evidence="9">
    <location>
        <begin position="377"/>
        <end position="399"/>
    </location>
</feature>
<feature type="transmembrane region" description="Helical" evidence="9">
    <location>
        <begin position="218"/>
        <end position="240"/>
    </location>
</feature>
<dbReference type="GO" id="GO:0005886">
    <property type="term" value="C:plasma membrane"/>
    <property type="evidence" value="ECO:0007669"/>
    <property type="project" value="TreeGrafter"/>
</dbReference>
<feature type="transmembrane region" description="Helical" evidence="9">
    <location>
        <begin position="432"/>
        <end position="450"/>
    </location>
</feature>
<feature type="transmembrane region" description="Helical" evidence="9">
    <location>
        <begin position="118"/>
        <end position="146"/>
    </location>
</feature>
<protein>
    <submittedName>
        <fullName evidence="10">Sodium:solute symporter</fullName>
    </submittedName>
</protein>
<feature type="transmembrane region" description="Helical" evidence="9">
    <location>
        <begin position="305"/>
        <end position="330"/>
    </location>
</feature>
<comment type="caution">
    <text evidence="10">The sequence shown here is derived from an EMBL/GenBank/DDBJ whole genome shotgun (WGS) entry which is preliminary data.</text>
</comment>
<dbReference type="Pfam" id="PF00474">
    <property type="entry name" value="SSF"/>
    <property type="match status" value="1"/>
</dbReference>
<feature type="compositionally biased region" description="Basic and acidic residues" evidence="8">
    <location>
        <begin position="461"/>
        <end position="476"/>
    </location>
</feature>
<evidence type="ECO:0000256" key="7">
    <source>
        <dbReference type="RuleBase" id="RU362091"/>
    </source>
</evidence>
<feature type="transmembrane region" description="Helical" evidence="9">
    <location>
        <begin position="179"/>
        <end position="198"/>
    </location>
</feature>
<keyword evidence="4 9" id="KW-0812">Transmembrane</keyword>
<keyword evidence="5 9" id="KW-1133">Transmembrane helix</keyword>
<dbReference type="Gene3D" id="1.20.1730.10">
    <property type="entry name" value="Sodium/glucose cotransporter"/>
    <property type="match status" value="1"/>
</dbReference>
<feature type="transmembrane region" description="Helical" evidence="9">
    <location>
        <begin position="351"/>
        <end position="371"/>
    </location>
</feature>
<evidence type="ECO:0000256" key="3">
    <source>
        <dbReference type="ARBA" id="ARBA00022448"/>
    </source>
</evidence>